<proteinExistence type="predicted"/>
<dbReference type="NCBIfam" id="NF011689">
    <property type="entry name" value="PRK15109.1"/>
    <property type="match status" value="1"/>
</dbReference>
<name>A0ABW1XKW1_9ALTE</name>
<dbReference type="RefSeq" id="WP_131257294.1">
    <property type="nucleotide sequence ID" value="NZ_JBHSUS010000001.1"/>
</dbReference>
<dbReference type="EMBL" id="JBHSUS010000001">
    <property type="protein sequence ID" value="MFC6439415.1"/>
    <property type="molecule type" value="Genomic_DNA"/>
</dbReference>
<evidence type="ECO:0000313" key="3">
    <source>
        <dbReference type="Proteomes" id="UP001596364"/>
    </source>
</evidence>
<dbReference type="Gene3D" id="3.90.76.10">
    <property type="entry name" value="Dipeptide-binding Protein, Domain 1"/>
    <property type="match status" value="1"/>
</dbReference>
<protein>
    <submittedName>
        <fullName evidence="2">ABC transporter substrate-binding protein SapA</fullName>
    </submittedName>
</protein>
<organism evidence="2 3">
    <name type="scientific">Pseudobowmanella zhangzhouensis</name>
    <dbReference type="NCBI Taxonomy" id="1537679"/>
    <lineage>
        <taxon>Bacteria</taxon>
        <taxon>Pseudomonadati</taxon>
        <taxon>Pseudomonadota</taxon>
        <taxon>Gammaproteobacteria</taxon>
        <taxon>Alteromonadales</taxon>
        <taxon>Alteromonadaceae</taxon>
    </lineage>
</organism>
<dbReference type="PROSITE" id="PS51257">
    <property type="entry name" value="PROKAR_LIPOPROTEIN"/>
    <property type="match status" value="1"/>
</dbReference>
<gene>
    <name evidence="2" type="primary">sapA</name>
    <name evidence="2" type="ORF">ACFP85_04545</name>
</gene>
<dbReference type="InterPro" id="IPR039424">
    <property type="entry name" value="SBP_5"/>
</dbReference>
<evidence type="ECO:0000259" key="1">
    <source>
        <dbReference type="Pfam" id="PF00496"/>
    </source>
</evidence>
<dbReference type="PANTHER" id="PTHR30290">
    <property type="entry name" value="PERIPLASMIC BINDING COMPONENT OF ABC TRANSPORTER"/>
    <property type="match status" value="1"/>
</dbReference>
<dbReference type="PANTHER" id="PTHR30290:SF28">
    <property type="entry name" value="ABC TRANSPORTER PERIPLASMIC-BINDING PROTEIN SAPA-RELATED"/>
    <property type="match status" value="1"/>
</dbReference>
<reference evidence="3" key="1">
    <citation type="journal article" date="2019" name="Int. J. Syst. Evol. Microbiol.">
        <title>The Global Catalogue of Microorganisms (GCM) 10K type strain sequencing project: providing services to taxonomists for standard genome sequencing and annotation.</title>
        <authorList>
            <consortium name="The Broad Institute Genomics Platform"/>
            <consortium name="The Broad Institute Genome Sequencing Center for Infectious Disease"/>
            <person name="Wu L."/>
            <person name="Ma J."/>
        </authorList>
    </citation>
    <scope>NUCLEOTIDE SEQUENCE [LARGE SCALE GENOMIC DNA]</scope>
    <source>
        <strain evidence="3">CGMCC 1.16031</strain>
    </source>
</reference>
<dbReference type="CDD" id="cd08493">
    <property type="entry name" value="PBP2_DppA_like"/>
    <property type="match status" value="1"/>
</dbReference>
<feature type="domain" description="Solute-binding protein family 5" evidence="1">
    <location>
        <begin position="83"/>
        <end position="461"/>
    </location>
</feature>
<accession>A0ABW1XKW1</accession>
<dbReference type="Gene3D" id="3.10.105.10">
    <property type="entry name" value="Dipeptide-binding Protein, Domain 3"/>
    <property type="match status" value="1"/>
</dbReference>
<dbReference type="PIRSF" id="PIRSF002741">
    <property type="entry name" value="MppA"/>
    <property type="match status" value="1"/>
</dbReference>
<dbReference type="Proteomes" id="UP001596364">
    <property type="component" value="Unassembled WGS sequence"/>
</dbReference>
<dbReference type="Gene3D" id="3.40.190.10">
    <property type="entry name" value="Periplasmic binding protein-like II"/>
    <property type="match status" value="1"/>
</dbReference>
<dbReference type="SUPFAM" id="SSF53850">
    <property type="entry name" value="Periplasmic binding protein-like II"/>
    <property type="match status" value="1"/>
</dbReference>
<dbReference type="InterPro" id="IPR030678">
    <property type="entry name" value="Peptide/Ni-bd"/>
</dbReference>
<sequence>MMIRNDKSGAYTPLFCLVIVLFSLAGCSEYRRTGVSESGVVYCSEGDPSTFNPQLDASGTTVDATSHQLYDRLLEINPKSNDLVPALATSWLVRDDGKTYVFQLRRDVQFHTTAYFTPQRSLNADDVIFSIDRWRLVGHPYHQVNGGEYPYFASLGLAQLIKEVRRINGYRIEIELNRPDSSFLANMATNFAVVQSAEYAEHLLAAGTPELIDTQPVGTGPYKFESFRKGSYIRYRRHEQYWGGDVAIDPLIYSITPRSSMRIAKLITGECDAIAYPAHSELQILEQRQNIVLDEKPGLNVGFWAFNTIKPPFDDARVRRALALAIDKDTLINAVYFGSAERAKGLLPPTSWAYQSSQRDISYNPVLARQLLDEAGIPKGFSMDVWAMPVERAYNPNARRMAELIQGYLQAIDINVNIVSFEWSTFRRKLQEGTHDSVLIGWSADSGDPDNFYRPLLSCSAIFSGTNRANWCNEEFDKLIDQALQYTDFEQRKLFYHMANNIISDDMPLVPIAHAFRYQAYQSQLQNFELNPYGGVSFVGVSKK</sequence>
<evidence type="ECO:0000313" key="2">
    <source>
        <dbReference type="EMBL" id="MFC6439415.1"/>
    </source>
</evidence>
<dbReference type="Pfam" id="PF00496">
    <property type="entry name" value="SBP_bac_5"/>
    <property type="match status" value="1"/>
</dbReference>
<keyword evidence="3" id="KW-1185">Reference proteome</keyword>
<comment type="caution">
    <text evidence="2">The sequence shown here is derived from an EMBL/GenBank/DDBJ whole genome shotgun (WGS) entry which is preliminary data.</text>
</comment>
<dbReference type="InterPro" id="IPR000914">
    <property type="entry name" value="SBP_5_dom"/>
</dbReference>